<evidence type="ECO:0000313" key="11">
    <source>
        <dbReference type="EnsemblMetazoa" id="CLYHEMP007086.1"/>
    </source>
</evidence>
<evidence type="ECO:0000313" key="12">
    <source>
        <dbReference type="Proteomes" id="UP000594262"/>
    </source>
</evidence>
<proteinExistence type="inferred from homology"/>
<dbReference type="Pfam" id="PF00097">
    <property type="entry name" value="zf-C3HC4"/>
    <property type="match status" value="1"/>
</dbReference>
<dbReference type="InterPro" id="IPR013083">
    <property type="entry name" value="Znf_RING/FYVE/PHD"/>
</dbReference>
<organism evidence="11 12">
    <name type="scientific">Clytia hemisphaerica</name>
    <dbReference type="NCBI Taxonomy" id="252671"/>
    <lineage>
        <taxon>Eukaryota</taxon>
        <taxon>Metazoa</taxon>
        <taxon>Cnidaria</taxon>
        <taxon>Hydrozoa</taxon>
        <taxon>Hydroidolina</taxon>
        <taxon>Leptothecata</taxon>
        <taxon>Obeliida</taxon>
        <taxon>Clytiidae</taxon>
        <taxon>Clytia</taxon>
    </lineage>
</organism>
<evidence type="ECO:0000256" key="8">
    <source>
        <dbReference type="PROSITE-ProRule" id="PRU00207"/>
    </source>
</evidence>
<dbReference type="EnsemblMetazoa" id="CLYHEMT007086.1">
    <property type="protein sequence ID" value="CLYHEMP007086.1"/>
    <property type="gene ID" value="CLYHEMG007086"/>
</dbReference>
<dbReference type="InterPro" id="IPR001841">
    <property type="entry name" value="Znf_RING"/>
</dbReference>
<name>A0A7M5V708_9CNID</name>
<keyword evidence="4 8" id="KW-0863">Zinc-finger</keyword>
<dbReference type="InterPro" id="IPR001806">
    <property type="entry name" value="Small_GTPase"/>
</dbReference>
<reference evidence="11" key="1">
    <citation type="submission" date="2021-01" db="UniProtKB">
        <authorList>
            <consortium name="EnsemblMetazoa"/>
        </authorList>
    </citation>
    <scope>IDENTIFICATION</scope>
</reference>
<dbReference type="PROSITE" id="PS00197">
    <property type="entry name" value="2FE2S_FER_1"/>
    <property type="match status" value="1"/>
</dbReference>
<dbReference type="PRINTS" id="PR00449">
    <property type="entry name" value="RASTRNSFRMNG"/>
</dbReference>
<dbReference type="PROSITE" id="PS50089">
    <property type="entry name" value="ZF_RING_2"/>
    <property type="match status" value="1"/>
</dbReference>
<dbReference type="SMART" id="SM00175">
    <property type="entry name" value="RAB"/>
    <property type="match status" value="1"/>
</dbReference>
<feature type="zinc finger region" description="TRAF-type" evidence="8">
    <location>
        <begin position="310"/>
        <end position="357"/>
    </location>
</feature>
<dbReference type="InterPro" id="IPR027417">
    <property type="entry name" value="P-loop_NTPase"/>
</dbReference>
<keyword evidence="5 8" id="KW-0862">Zinc</keyword>
<keyword evidence="6" id="KW-0342">GTP-binding</keyword>
<dbReference type="GO" id="GO:0003924">
    <property type="term" value="F:GTPase activity"/>
    <property type="evidence" value="ECO:0007669"/>
    <property type="project" value="InterPro"/>
</dbReference>
<evidence type="ECO:0000256" key="5">
    <source>
        <dbReference type="ARBA" id="ARBA00022833"/>
    </source>
</evidence>
<dbReference type="SUPFAM" id="SSF49599">
    <property type="entry name" value="TRAF domain-like"/>
    <property type="match status" value="1"/>
</dbReference>
<dbReference type="PROSITE" id="PS51421">
    <property type="entry name" value="RAS"/>
    <property type="match status" value="1"/>
</dbReference>
<dbReference type="GO" id="GO:0051537">
    <property type="term" value="F:2 iron, 2 sulfur cluster binding"/>
    <property type="evidence" value="ECO:0007669"/>
    <property type="project" value="InterPro"/>
</dbReference>
<dbReference type="GO" id="GO:0008270">
    <property type="term" value="F:zinc ion binding"/>
    <property type="evidence" value="ECO:0007669"/>
    <property type="project" value="UniProtKB-KW"/>
</dbReference>
<dbReference type="SMART" id="SM00176">
    <property type="entry name" value="RAN"/>
    <property type="match status" value="1"/>
</dbReference>
<dbReference type="GO" id="GO:0005525">
    <property type="term" value="F:GTP binding"/>
    <property type="evidence" value="ECO:0007669"/>
    <property type="project" value="UniProtKB-KW"/>
</dbReference>
<evidence type="ECO:0000256" key="7">
    <source>
        <dbReference type="ARBA" id="ARBA00023288"/>
    </source>
</evidence>
<evidence type="ECO:0000256" key="6">
    <source>
        <dbReference type="ARBA" id="ARBA00023134"/>
    </source>
</evidence>
<sequence length="419" mass="48441">MAKASQGKDFDHLYKLVLVGDCGTGKTDLVSRFAHNESNVNEQSRIGVDFKTRSIKAAGKTIKTQIWDTTGEERFRTITKAYYRGAVGVFIVYNVSVQKTFENVQRWLYDVREYSRPEVVLMLVGNQTVVEDSAAKEGSVNTKEAQEFAKQNHLMFMETSTLDGSNVELAFISMVQKIYEKQNKLEKDDEVELFQAPENLEDQRGYEFDTVGDSRRRGHECAFCNMIIKQFTELPCGHGFCGSCLETWELKEDEGNKPISCILCKKEYDVTKKHTSNFIDRQITADLEVYCKKKDEGCKWSGFIVDFEGHYKNECQFAIIQCEFDGCELYFKRKDKKIHDKNCVKRIVQCPHCKQEFQFFKLNNPHFGECDQFPVDCLNEGCEVNLPRIEIPTNLALLYSLHPFYVFQYADQLEEDLDD</sequence>
<dbReference type="PROSITE" id="PS50145">
    <property type="entry name" value="ZF_TRAF"/>
    <property type="match status" value="1"/>
</dbReference>
<dbReference type="InterPro" id="IPR006058">
    <property type="entry name" value="2Fe2S_fd_BS"/>
</dbReference>
<dbReference type="SUPFAM" id="SSF52540">
    <property type="entry name" value="P-loop containing nucleoside triphosphate hydrolases"/>
    <property type="match status" value="1"/>
</dbReference>
<keyword evidence="3" id="KW-0547">Nucleotide-binding</keyword>
<dbReference type="InterPro" id="IPR001293">
    <property type="entry name" value="Znf_TRAF"/>
</dbReference>
<evidence type="ECO:0000256" key="2">
    <source>
        <dbReference type="ARBA" id="ARBA00022723"/>
    </source>
</evidence>
<feature type="domain" description="TRAF-type" evidence="10">
    <location>
        <begin position="310"/>
        <end position="357"/>
    </location>
</feature>
<dbReference type="PANTHER" id="PTHR47979">
    <property type="entry name" value="DRAB11-RELATED"/>
    <property type="match status" value="1"/>
</dbReference>
<evidence type="ECO:0000259" key="10">
    <source>
        <dbReference type="PROSITE" id="PS50145"/>
    </source>
</evidence>
<accession>A0A7M5V708</accession>
<comment type="similarity">
    <text evidence="1">Belongs to the small GTPase superfamily. Rab family.</text>
</comment>
<dbReference type="Pfam" id="PF00071">
    <property type="entry name" value="Ras"/>
    <property type="match status" value="1"/>
</dbReference>
<dbReference type="FunFam" id="3.40.50.300:FF:001129">
    <property type="entry name" value="ras-related protein Rab-44 isoform X2"/>
    <property type="match status" value="1"/>
</dbReference>
<evidence type="ECO:0000256" key="1">
    <source>
        <dbReference type="ARBA" id="ARBA00006270"/>
    </source>
</evidence>
<dbReference type="SUPFAM" id="SSF57850">
    <property type="entry name" value="RING/U-box"/>
    <property type="match status" value="1"/>
</dbReference>
<dbReference type="PROSITE" id="PS00518">
    <property type="entry name" value="ZF_RING_1"/>
    <property type="match status" value="1"/>
</dbReference>
<keyword evidence="2 8" id="KW-0479">Metal-binding</keyword>
<protein>
    <submittedName>
        <fullName evidence="11">Uncharacterized protein</fullName>
    </submittedName>
</protein>
<dbReference type="InterPro" id="IPR017907">
    <property type="entry name" value="Znf_RING_CS"/>
</dbReference>
<keyword evidence="12" id="KW-1185">Reference proteome</keyword>
<dbReference type="SMART" id="SM00174">
    <property type="entry name" value="RHO"/>
    <property type="match status" value="1"/>
</dbReference>
<evidence type="ECO:0000256" key="3">
    <source>
        <dbReference type="ARBA" id="ARBA00022741"/>
    </source>
</evidence>
<dbReference type="InterPro" id="IPR018957">
    <property type="entry name" value="Znf_C3HC4_RING-type"/>
</dbReference>
<dbReference type="InterPro" id="IPR050209">
    <property type="entry name" value="Rab_GTPases_membrane_traffic"/>
</dbReference>
<keyword evidence="7" id="KW-0449">Lipoprotein</keyword>
<dbReference type="AlphaFoldDB" id="A0A7M5V708"/>
<dbReference type="SMART" id="SM00173">
    <property type="entry name" value="RAS"/>
    <property type="match status" value="1"/>
</dbReference>
<dbReference type="InterPro" id="IPR005225">
    <property type="entry name" value="Small_GTP-bd"/>
</dbReference>
<evidence type="ECO:0000259" key="9">
    <source>
        <dbReference type="PROSITE" id="PS50089"/>
    </source>
</evidence>
<feature type="domain" description="RING-type" evidence="9">
    <location>
        <begin position="221"/>
        <end position="265"/>
    </location>
</feature>
<evidence type="ECO:0000256" key="4">
    <source>
        <dbReference type="ARBA" id="ARBA00022771"/>
    </source>
</evidence>
<dbReference type="Gene3D" id="3.40.50.300">
    <property type="entry name" value="P-loop containing nucleotide triphosphate hydrolases"/>
    <property type="match status" value="1"/>
</dbReference>
<dbReference type="Gene3D" id="3.30.40.10">
    <property type="entry name" value="Zinc/RING finger domain, C3HC4 (zinc finger)"/>
    <property type="match status" value="3"/>
</dbReference>
<dbReference type="NCBIfam" id="TIGR00231">
    <property type="entry name" value="small_GTP"/>
    <property type="match status" value="1"/>
</dbReference>
<dbReference type="SMART" id="SM00184">
    <property type="entry name" value="RING"/>
    <property type="match status" value="1"/>
</dbReference>
<dbReference type="PROSITE" id="PS51419">
    <property type="entry name" value="RAB"/>
    <property type="match status" value="1"/>
</dbReference>
<dbReference type="Proteomes" id="UP000594262">
    <property type="component" value="Unplaced"/>
</dbReference>